<dbReference type="PANTHER" id="PTHR34391:SF2">
    <property type="entry name" value="TRP C-TERMINAL DOMAIN-CONTAINING PROTEIN"/>
    <property type="match status" value="1"/>
</dbReference>
<keyword evidence="2" id="KW-0472">Membrane</keyword>
<organism evidence="3 4">
    <name type="scientific">Ephemerocybe angulata</name>
    <dbReference type="NCBI Taxonomy" id="980116"/>
    <lineage>
        <taxon>Eukaryota</taxon>
        <taxon>Fungi</taxon>
        <taxon>Dikarya</taxon>
        <taxon>Basidiomycota</taxon>
        <taxon>Agaricomycotina</taxon>
        <taxon>Agaricomycetes</taxon>
        <taxon>Agaricomycetidae</taxon>
        <taxon>Agaricales</taxon>
        <taxon>Agaricineae</taxon>
        <taxon>Psathyrellaceae</taxon>
        <taxon>Ephemerocybe</taxon>
    </lineage>
</organism>
<dbReference type="OrthoDB" id="2448307at2759"/>
<feature type="transmembrane region" description="Helical" evidence="2">
    <location>
        <begin position="260"/>
        <end position="278"/>
    </location>
</feature>
<gene>
    <name evidence="3" type="ORF">D9611_005810</name>
</gene>
<feature type="region of interest" description="Disordered" evidence="1">
    <location>
        <begin position="115"/>
        <end position="155"/>
    </location>
</feature>
<name>A0A8H5BI62_9AGAR</name>
<dbReference type="PANTHER" id="PTHR34391">
    <property type="entry name" value="UPF0658 GOLGI APPARATUS MEMBRANE PROTEIN C1952.10C-RELATED"/>
    <property type="match status" value="1"/>
</dbReference>
<feature type="transmembrane region" description="Helical" evidence="2">
    <location>
        <begin position="20"/>
        <end position="42"/>
    </location>
</feature>
<feature type="region of interest" description="Disordered" evidence="1">
    <location>
        <begin position="608"/>
        <end position="657"/>
    </location>
</feature>
<feature type="compositionally biased region" description="Polar residues" evidence="1">
    <location>
        <begin position="619"/>
        <end position="636"/>
    </location>
</feature>
<feature type="transmembrane region" description="Helical" evidence="2">
    <location>
        <begin position="458"/>
        <end position="482"/>
    </location>
</feature>
<feature type="compositionally biased region" description="Polar residues" evidence="1">
    <location>
        <begin position="645"/>
        <end position="657"/>
    </location>
</feature>
<feature type="transmembrane region" description="Helical" evidence="2">
    <location>
        <begin position="488"/>
        <end position="509"/>
    </location>
</feature>
<proteinExistence type="predicted"/>
<feature type="region of interest" description="Disordered" evidence="1">
    <location>
        <begin position="186"/>
        <end position="207"/>
    </location>
</feature>
<keyword evidence="2" id="KW-0812">Transmembrane</keyword>
<dbReference type="Proteomes" id="UP000541558">
    <property type="component" value="Unassembled WGS sequence"/>
</dbReference>
<keyword evidence="2" id="KW-1133">Transmembrane helix</keyword>
<feature type="transmembrane region" description="Helical" evidence="2">
    <location>
        <begin position="382"/>
        <end position="408"/>
    </location>
</feature>
<evidence type="ECO:0000313" key="3">
    <source>
        <dbReference type="EMBL" id="KAF5323508.1"/>
    </source>
</evidence>
<feature type="transmembrane region" description="Helical" evidence="2">
    <location>
        <begin position="344"/>
        <end position="362"/>
    </location>
</feature>
<dbReference type="GO" id="GO:0005794">
    <property type="term" value="C:Golgi apparatus"/>
    <property type="evidence" value="ECO:0007669"/>
    <property type="project" value="TreeGrafter"/>
</dbReference>
<feature type="compositionally biased region" description="Low complexity" evidence="1">
    <location>
        <begin position="129"/>
        <end position="155"/>
    </location>
</feature>
<dbReference type="InterPro" id="IPR040410">
    <property type="entry name" value="UPF0658_Golgi"/>
</dbReference>
<reference evidence="3 4" key="1">
    <citation type="journal article" date="2020" name="ISME J.">
        <title>Uncovering the hidden diversity of litter-decomposition mechanisms in mushroom-forming fungi.</title>
        <authorList>
            <person name="Floudas D."/>
            <person name="Bentzer J."/>
            <person name="Ahren D."/>
            <person name="Johansson T."/>
            <person name="Persson P."/>
            <person name="Tunlid A."/>
        </authorList>
    </citation>
    <scope>NUCLEOTIDE SEQUENCE [LARGE SCALE GENOMIC DNA]</scope>
    <source>
        <strain evidence="3 4">CBS 175.51</strain>
    </source>
</reference>
<evidence type="ECO:0000256" key="1">
    <source>
        <dbReference type="SAM" id="MobiDB-lite"/>
    </source>
</evidence>
<evidence type="ECO:0000313" key="4">
    <source>
        <dbReference type="Proteomes" id="UP000541558"/>
    </source>
</evidence>
<keyword evidence="4" id="KW-1185">Reference proteome</keyword>
<dbReference type="AlphaFoldDB" id="A0A8H5BI62"/>
<evidence type="ECO:0000256" key="2">
    <source>
        <dbReference type="SAM" id="Phobius"/>
    </source>
</evidence>
<dbReference type="EMBL" id="JAACJK010000166">
    <property type="protein sequence ID" value="KAF5323508.1"/>
    <property type="molecule type" value="Genomic_DNA"/>
</dbReference>
<sequence length="657" mass="72923">MKVPQLLTWNGVSSKAKLVWTRIVFSRLTIIYFAFSSIHFVIQLGLQFRAFSINAEAASFLDQLLVQGDARTDWLPILRDTSISVCNWVSSDLKTDVETCRTIWSDKGSVTERTENAVGGFPLDPLPSSPASSVVSSTTSTPTPKSTSTTASPATSLSRAIVVTQATQTTTISVRPTTTVFVVASPVPRPKQIEDEEDEEDEDKLGPRALDSIRVEKDGKVSVVLTGAKGQAEPVVLDSICIESLNWPVSIIRNTKREDIVFIAFNFWVLGMSIVALLNESIPHIFASLLTHVMATAWAAFQISHTANFRASFTRVITEGACSSSPAILPTFWKARAMAEYPTLAMHIVSLLISSFLTWKLVKLFGWQTFKRVGASLTINRIYKIVLTMSITIQLSLFFMVVTVSLWIDQLMNSTIGDLATFTVLYKVSSFITLAVLVPWLCLGWVSVRRELRLPMFGFLVISVIYLAGWGVMFFATTFRWAFVTWRFFSVMASASVALTVLSFILGVICRFNFGKGLRTHLGSQESVEDDDQSSIYKEKRDIESFAFPAGKLVPTFASSYSTDEHPYHSEKPSAARGPRFFNQDAQPFDQQYQFTLAPPPAALTRNLTDVTPIKRSDSTGSDRTISTMRSTTTFSDAGDHSRNPSHSSQTKRWVIE</sequence>
<comment type="caution">
    <text evidence="3">The sequence shown here is derived from an EMBL/GenBank/DDBJ whole genome shotgun (WGS) entry which is preliminary data.</text>
</comment>
<accession>A0A8H5BI62</accession>
<feature type="transmembrane region" description="Helical" evidence="2">
    <location>
        <begin position="428"/>
        <end position="446"/>
    </location>
</feature>
<protein>
    <submittedName>
        <fullName evidence="3">Uncharacterized protein</fullName>
    </submittedName>
</protein>
<feature type="compositionally biased region" description="Acidic residues" evidence="1">
    <location>
        <begin position="194"/>
        <end position="203"/>
    </location>
</feature>